<feature type="compositionally biased region" description="Polar residues" evidence="8">
    <location>
        <begin position="1076"/>
        <end position="1109"/>
    </location>
</feature>
<evidence type="ECO:0000256" key="6">
    <source>
        <dbReference type="PROSITE-ProRule" id="PRU01371"/>
    </source>
</evidence>
<feature type="compositionally biased region" description="Basic and acidic residues" evidence="8">
    <location>
        <begin position="505"/>
        <end position="544"/>
    </location>
</feature>
<dbReference type="OrthoDB" id="10255185at2759"/>
<proteinExistence type="inferred from homology"/>
<feature type="compositionally biased region" description="Basic and acidic residues" evidence="8">
    <location>
        <begin position="1852"/>
        <end position="1861"/>
    </location>
</feature>
<feature type="compositionally biased region" description="Polar residues" evidence="8">
    <location>
        <begin position="630"/>
        <end position="649"/>
    </location>
</feature>
<name>A0A158NC93_ATTCE</name>
<feature type="compositionally biased region" description="Basic and acidic residues" evidence="8">
    <location>
        <begin position="1756"/>
        <end position="1765"/>
    </location>
</feature>
<evidence type="ECO:0000256" key="8">
    <source>
        <dbReference type="SAM" id="MobiDB-lite"/>
    </source>
</evidence>
<feature type="region of interest" description="Disordered" evidence="8">
    <location>
        <begin position="439"/>
        <end position="459"/>
    </location>
</feature>
<feature type="region of interest" description="Disordered" evidence="8">
    <location>
        <begin position="578"/>
        <end position="603"/>
    </location>
</feature>
<feature type="region of interest" description="Disordered" evidence="8">
    <location>
        <begin position="1641"/>
        <end position="1666"/>
    </location>
</feature>
<feature type="compositionally biased region" description="Low complexity" evidence="8">
    <location>
        <begin position="1833"/>
        <end position="1843"/>
    </location>
</feature>
<feature type="region of interest" description="Disordered" evidence="8">
    <location>
        <begin position="955"/>
        <end position="983"/>
    </location>
</feature>
<feature type="compositionally biased region" description="Polar residues" evidence="8">
    <location>
        <begin position="817"/>
        <end position="827"/>
    </location>
</feature>
<evidence type="ECO:0000313" key="10">
    <source>
        <dbReference type="EnsemblMetazoa" id="XP_012055151.1"/>
    </source>
</evidence>
<feature type="region of interest" description="Disordered" evidence="8">
    <location>
        <begin position="65"/>
        <end position="102"/>
    </location>
</feature>
<feature type="region of interest" description="Disordered" evidence="8">
    <location>
        <begin position="776"/>
        <end position="827"/>
    </location>
</feature>
<comment type="similarity">
    <text evidence="1">Belongs to the ZC2HC1 family.</text>
</comment>
<dbReference type="EnsemblMetazoa" id="XM_012199761.1">
    <property type="protein sequence ID" value="XP_012055151.1"/>
    <property type="gene ID" value="LOC105618219"/>
</dbReference>
<feature type="compositionally biased region" description="Low complexity" evidence="8">
    <location>
        <begin position="81"/>
        <end position="96"/>
    </location>
</feature>
<gene>
    <name evidence="10" type="primary">105618219</name>
</gene>
<feature type="compositionally biased region" description="Basic and acidic residues" evidence="8">
    <location>
        <begin position="664"/>
        <end position="675"/>
    </location>
</feature>
<dbReference type="PANTHER" id="PTHR13555:SF25">
    <property type="entry name" value="ZINC FINGER C2HC DOMAIN-CONTAINING PROTEIN 1A"/>
    <property type="match status" value="1"/>
</dbReference>
<dbReference type="PANTHER" id="PTHR13555">
    <property type="entry name" value="C2H2 ZINC FINGER CGI-62-RELATED"/>
    <property type="match status" value="1"/>
</dbReference>
<evidence type="ECO:0000256" key="3">
    <source>
        <dbReference type="ARBA" id="ARBA00022737"/>
    </source>
</evidence>
<feature type="region of interest" description="Disordered" evidence="8">
    <location>
        <begin position="1208"/>
        <end position="1311"/>
    </location>
</feature>
<feature type="compositionally biased region" description="Polar residues" evidence="8">
    <location>
        <begin position="777"/>
        <end position="796"/>
    </location>
</feature>
<feature type="compositionally biased region" description="Basic and acidic residues" evidence="8">
    <location>
        <begin position="1896"/>
        <end position="1919"/>
    </location>
</feature>
<keyword evidence="2" id="KW-0479">Metal-binding</keyword>
<dbReference type="PROSITE" id="PS52027">
    <property type="entry name" value="ZF_C2HC_C3H"/>
    <property type="match status" value="2"/>
</dbReference>
<feature type="domain" description="C2HC/C3H-type" evidence="9">
    <location>
        <begin position="2007"/>
        <end position="2036"/>
    </location>
</feature>
<feature type="compositionally biased region" description="Polar residues" evidence="8">
    <location>
        <begin position="963"/>
        <end position="978"/>
    </location>
</feature>
<feature type="region of interest" description="Disordered" evidence="8">
    <location>
        <begin position="1756"/>
        <end position="1994"/>
    </location>
</feature>
<feature type="compositionally biased region" description="Basic and acidic residues" evidence="8">
    <location>
        <begin position="1957"/>
        <end position="1967"/>
    </location>
</feature>
<dbReference type="GO" id="GO:0008270">
    <property type="term" value="F:zinc ion binding"/>
    <property type="evidence" value="ECO:0007669"/>
    <property type="project" value="UniProtKB-KW"/>
</dbReference>
<feature type="compositionally biased region" description="Low complexity" evidence="8">
    <location>
        <begin position="333"/>
        <end position="347"/>
    </location>
</feature>
<feature type="compositionally biased region" description="Polar residues" evidence="8">
    <location>
        <begin position="1871"/>
        <end position="1880"/>
    </location>
</feature>
<dbReference type="Gene3D" id="3.30.160.60">
    <property type="entry name" value="Classic Zinc Finger"/>
    <property type="match status" value="1"/>
</dbReference>
<dbReference type="InterPro" id="IPR026319">
    <property type="entry name" value="ZC2HC1A/B-like"/>
</dbReference>
<feature type="compositionally biased region" description="Basic and acidic residues" evidence="8">
    <location>
        <begin position="1774"/>
        <end position="1783"/>
    </location>
</feature>
<reference evidence="10" key="2">
    <citation type="submission" date="2016-04" db="UniProtKB">
        <authorList>
            <consortium name="EnsemblMetazoa"/>
        </authorList>
    </citation>
    <scope>IDENTIFICATION</scope>
</reference>
<evidence type="ECO:0000256" key="7">
    <source>
        <dbReference type="SAM" id="Coils"/>
    </source>
</evidence>
<feature type="region of interest" description="Disordered" evidence="8">
    <location>
        <begin position="498"/>
        <end position="562"/>
    </location>
</feature>
<feature type="region of interest" description="Disordered" evidence="8">
    <location>
        <begin position="1068"/>
        <end position="1119"/>
    </location>
</feature>
<sequence>MHIRSQQLSTRGVSMDMKTSWAAPEHDSTFPNLETMARFQQKQLQEKEQKLLQLYDQQQQRAYQVVQRSSAGSNGSGPIRTASTATTTASHTTSTSQGGKVRQMFDERRQTTVKGIDRSYPLEPLENKLRKQANTNGVASQKNDNVTVNRQSVKRVSRADVNSNVNVGKPVVSYHEEIIRESFGPSIRRHDDEDEYGVENRITTFANGHYRHEADNEQEETLDQETVERNRMMAKIHLMGFDETLKHRVRNDLESEEFPEYLMVNVPDKLSKKNVTKKLSQAEERLERFKNANAKRSNMPKQATSTNTVIRKRSEQMIPTKSNSREWSEVAGTSPTSTRSGSSLTSERSQRILENINSPLPTRTRIIDEMSSRRRESSNTETLGQRTNPRSFLTREAAKAKDTSRIYPKRNEYISLTSDGKIFIRRSMNPQVLCRESKRSGTIMSIDRKSDSSGSPLFYQETSTKHSKIPFFLNESRKTSESRSSLWNDRGILSKQSANSQYFSESKRSETAMSTDRETIGSKSSERNKGTSTKRDTNFDRKEVQTSTSLGRQSSLSKSPLYEEKILKKRSTSPQFFCKESEQSATTMSIDHPTSESKSSLYDHEIVMKRSKSPRFFLSKSEQSRKTNESKSSAWNGRGISSRQSTSPQYFGRKSKRSETAMSTDRESIKSKSPEWSKGIKKRDMTDFQQKKVQTSLDQQSFPSKSSLHEEKIFKKRSISPQFFCKESERSATTISIDRATEESKSPSYDHEIVMKQSENPRFFLSECEQSRKMSESKSSIWNDKGISSRQSTSPQYFRRESKRPETAMSTDRETIGSKSSEWSKRNTSPRFFSREATKAETSKIYARSNECKSLTSDRKIFVRRSTSPQFFCTESGTTMSIDRKVGEPRSSYDRKVLKRSATPRLLNGKTKERSAITTNIDRKYGGFKLSEVMRNKRSASPQFFCKESEKSTTTMLIEPRSRSNSTKNLLNQRNSDTSYKRPIKSSIDKKNSFTKDGHTSSPSVAKHEVKKALEKTDVFSNITKTRRSSKISEISATSSSSIVNLKYGLEFNNIFQSAGLVRKFMKSQDGKQRSIRQSPSKRNTNVRISARGNQSKNRCKTSVQTARSPSIEGRKRATPEFSCKSITPTEVDMDIQEITMTDHRIERDKLQKAPSPISKRQFDGTYTKSFNSGAKFKTSITYPVRKPYRERGSILESNVFKSKGGFSEKTFMGRQSGRENKNVSLNKLGLNPTSGSSRRIINQDKIDEISSQMRKQSTKNEVKYSATQSTKREDRQRASSQSPIHMRNRSAENRAVGSPKVTSPDVSEMRKYPDTVSPIFYDFAERRTKGARTKVDQPQSLQSARLVQGIVKDRNLFINDKYNRGKERHEDKNISVDEVDADISVKCQTVVKTALTKESKDYSKIIRSNSADRITSKRVFLRETTPMNSSTSKKTIFPTRKYGRRHDLESKVSPRVSPLRKTAEISRGIYPPKIFSSQNIIAKTDQSSTFKFSTYTVEDRRRESVANKLAEFNKMSVKCKTEEPKNIVSEFSKTQYEDKYKKNLERMDSVESALRRFDSIGAEFECSSLTNFQASPDISLQTMDQKKVVKESIDSKGTTVPSRKVTNHTILKSTLKSPIGKNLKTKNVVKVRKSDLRILKKETRSSKRPTRSSIESKQRSTKIQSPACKRRLFESDSEKELQEELPKLSCTKARKAENCSFVNIRFRKDETVSNIRSSKSLDRDITKESEETFTFSVKPLRSIEDIRKLIDSERNKSVTTEESRSAIANQRSASRENVDAKRSSSAIDAAKNRTDPARLTKIKSCVSRITKSPSPDLAAIKQREMNARTTRRSTPSSPSKSPDVAPTNQRTESRNQEVKPSRRSTKRADSSGSKVTGTIDTVDGIVLQNGSPNESTKKSDAFMVDFDDRSSKENDMMSKKSPMKKSSNDKQQRASSASGRPTSSSNSSVNLIQDSSTKRMESERGKGIGKGGGKNRGKIIEKPSSSNGKFTNSASFNEDATNDMKGLVKCKTCGRSFAQNRIDLHEEICMKTTTKKRKQFDPVMSRVRGTELEPFVKKGFAKRENKTKKPETKPDWRRKHEEFISAIRYARETQARLAAGENLSDLPPPPPSDTSDYIQCEHCGRKFNRSAAERHIPICKRMHDRKQTQASKARR</sequence>
<evidence type="ECO:0000313" key="11">
    <source>
        <dbReference type="Proteomes" id="UP000005205"/>
    </source>
</evidence>
<feature type="domain" description="C2HC/C3H-type" evidence="9">
    <location>
        <begin position="2117"/>
        <end position="2146"/>
    </location>
</feature>
<feature type="region of interest" description="Disordered" evidence="8">
    <location>
        <begin position="989"/>
        <end position="1008"/>
    </location>
</feature>
<keyword evidence="7" id="KW-0175">Coiled coil</keyword>
<protein>
    <recommendedName>
        <fullName evidence="9">C2HC/C3H-type domain-containing protein</fullName>
    </recommendedName>
</protein>
<organism evidence="10 11">
    <name type="scientific">Atta cephalotes</name>
    <name type="common">Leafcutter ant</name>
    <dbReference type="NCBI Taxonomy" id="12957"/>
    <lineage>
        <taxon>Eukaryota</taxon>
        <taxon>Metazoa</taxon>
        <taxon>Ecdysozoa</taxon>
        <taxon>Arthropoda</taxon>
        <taxon>Hexapoda</taxon>
        <taxon>Insecta</taxon>
        <taxon>Pterygota</taxon>
        <taxon>Neoptera</taxon>
        <taxon>Endopterygota</taxon>
        <taxon>Hymenoptera</taxon>
        <taxon>Apocrita</taxon>
        <taxon>Aculeata</taxon>
        <taxon>Formicoidea</taxon>
        <taxon>Formicidae</taxon>
        <taxon>Myrmicinae</taxon>
        <taxon>Atta</taxon>
    </lineage>
</organism>
<feature type="region of interest" description="Disordered" evidence="8">
    <location>
        <begin position="318"/>
        <end position="356"/>
    </location>
</feature>
<dbReference type="Proteomes" id="UP000005205">
    <property type="component" value="Unassembled WGS sequence"/>
</dbReference>
<feature type="region of interest" description="Disordered" evidence="8">
    <location>
        <begin position="2134"/>
        <end position="2156"/>
    </location>
</feature>
<dbReference type="KEGG" id="acep:105618219"/>
<keyword evidence="11" id="KW-1185">Reference proteome</keyword>
<feature type="compositionally biased region" description="Polar residues" evidence="8">
    <location>
        <begin position="1232"/>
        <end position="1241"/>
    </location>
</feature>
<keyword evidence="4 6" id="KW-0863">Zinc-finger</keyword>
<reference evidence="11" key="1">
    <citation type="journal article" date="2011" name="PLoS Genet.">
        <title>The genome sequence of the leaf-cutter ant Atta cephalotes reveals insights into its obligate symbiotic lifestyle.</title>
        <authorList>
            <person name="Suen G."/>
            <person name="Teiling C."/>
            <person name="Li L."/>
            <person name="Holt C."/>
            <person name="Abouheif E."/>
            <person name="Bornberg-Bauer E."/>
            <person name="Bouffard P."/>
            <person name="Caldera E.J."/>
            <person name="Cash E."/>
            <person name="Cavanaugh A."/>
            <person name="Denas O."/>
            <person name="Elhaik E."/>
            <person name="Fave M.J."/>
            <person name="Gadau J."/>
            <person name="Gibson J.D."/>
            <person name="Graur D."/>
            <person name="Grubbs K.J."/>
            <person name="Hagen D.E."/>
            <person name="Harkins T.T."/>
            <person name="Helmkampf M."/>
            <person name="Hu H."/>
            <person name="Johnson B.R."/>
            <person name="Kim J."/>
            <person name="Marsh S.E."/>
            <person name="Moeller J.A."/>
            <person name="Munoz-Torres M.C."/>
            <person name="Murphy M.C."/>
            <person name="Naughton M.C."/>
            <person name="Nigam S."/>
            <person name="Overson R."/>
            <person name="Rajakumar R."/>
            <person name="Reese J.T."/>
            <person name="Scott J.J."/>
            <person name="Smith C.R."/>
            <person name="Tao S."/>
            <person name="Tsutsui N.D."/>
            <person name="Viljakainen L."/>
            <person name="Wissler L."/>
            <person name="Yandell M.D."/>
            <person name="Zimmer F."/>
            <person name="Taylor J."/>
            <person name="Slater S.C."/>
            <person name="Clifton S.W."/>
            <person name="Warren W.C."/>
            <person name="Elsik C.G."/>
            <person name="Smith C.D."/>
            <person name="Weinstock G.M."/>
            <person name="Gerardo N.M."/>
            <person name="Currie C.R."/>
        </authorList>
    </citation>
    <scope>NUCLEOTIDE SEQUENCE [LARGE SCALE GENOMIC DNA]</scope>
</reference>
<dbReference type="EMBL" id="ADTU01011765">
    <property type="status" value="NOT_ANNOTATED_CDS"/>
    <property type="molecule type" value="Genomic_DNA"/>
</dbReference>
<feature type="compositionally biased region" description="Basic and acidic residues" evidence="8">
    <location>
        <begin position="798"/>
        <end position="816"/>
    </location>
</feature>
<feature type="compositionally biased region" description="Polar residues" evidence="8">
    <location>
        <begin position="1984"/>
        <end position="1994"/>
    </location>
</feature>
<dbReference type="InParanoid" id="A0A158NC93"/>
<keyword evidence="5" id="KW-0862">Zinc</keyword>
<evidence type="ECO:0000256" key="4">
    <source>
        <dbReference type="ARBA" id="ARBA00022771"/>
    </source>
</evidence>
<evidence type="ECO:0000259" key="9">
    <source>
        <dbReference type="PROSITE" id="PS52027"/>
    </source>
</evidence>
<feature type="compositionally biased region" description="Polar residues" evidence="8">
    <location>
        <begin position="545"/>
        <end position="558"/>
    </location>
</feature>
<evidence type="ECO:0000256" key="1">
    <source>
        <dbReference type="ARBA" id="ARBA00010843"/>
    </source>
</evidence>
<evidence type="ECO:0000256" key="2">
    <source>
        <dbReference type="ARBA" id="ARBA00022723"/>
    </source>
</evidence>
<dbReference type="eggNOG" id="KOG3940">
    <property type="taxonomic scope" value="Eukaryota"/>
</dbReference>
<feature type="region of interest" description="Disordered" evidence="8">
    <location>
        <begin position="617"/>
        <end position="681"/>
    </location>
</feature>
<dbReference type="Pfam" id="PF13913">
    <property type="entry name" value="zf-C2HC_2"/>
    <property type="match status" value="2"/>
</dbReference>
<feature type="coiled-coil region" evidence="7">
    <location>
        <begin position="272"/>
        <end position="299"/>
    </location>
</feature>
<evidence type="ECO:0000256" key="5">
    <source>
        <dbReference type="ARBA" id="ARBA00022833"/>
    </source>
</evidence>
<feature type="compositionally biased region" description="Low complexity" evidence="8">
    <location>
        <begin position="1936"/>
        <end position="1956"/>
    </location>
</feature>
<dbReference type="InterPro" id="IPR049899">
    <property type="entry name" value="Znf_C2HC_C3H"/>
</dbReference>
<feature type="compositionally biased region" description="Basic and acidic residues" evidence="8">
    <location>
        <begin position="989"/>
        <end position="999"/>
    </location>
</feature>
<accession>A0A158NC93</accession>
<keyword evidence="3" id="KW-0677">Repeat</keyword>